<dbReference type="Pfam" id="PF00486">
    <property type="entry name" value="Trans_reg_C"/>
    <property type="match status" value="1"/>
</dbReference>
<dbReference type="InterPro" id="IPR001789">
    <property type="entry name" value="Sig_transdc_resp-reg_receiver"/>
</dbReference>
<dbReference type="InterPro" id="IPR016032">
    <property type="entry name" value="Sig_transdc_resp-reg_C-effctor"/>
</dbReference>
<feature type="domain" description="OmpR/PhoB-type" evidence="7">
    <location>
        <begin position="124"/>
        <end position="220"/>
    </location>
</feature>
<dbReference type="Gene3D" id="3.40.50.2300">
    <property type="match status" value="1"/>
</dbReference>
<dbReference type="CDD" id="cd00383">
    <property type="entry name" value="trans_reg_C"/>
    <property type="match status" value="1"/>
</dbReference>
<dbReference type="PANTHER" id="PTHR48111">
    <property type="entry name" value="REGULATOR OF RPOS"/>
    <property type="match status" value="1"/>
</dbReference>
<evidence type="ECO:0000256" key="1">
    <source>
        <dbReference type="ARBA" id="ARBA00022553"/>
    </source>
</evidence>
<evidence type="ECO:0000313" key="8">
    <source>
        <dbReference type="EMBL" id="MCL9818850.1"/>
    </source>
</evidence>
<dbReference type="PROSITE" id="PS51755">
    <property type="entry name" value="OMPR_PHOB"/>
    <property type="match status" value="1"/>
</dbReference>
<dbReference type="InterPro" id="IPR011006">
    <property type="entry name" value="CheY-like_superfamily"/>
</dbReference>
<dbReference type="SMART" id="SM00448">
    <property type="entry name" value="REC"/>
    <property type="match status" value="1"/>
</dbReference>
<dbReference type="InterPro" id="IPR039420">
    <property type="entry name" value="WalR-like"/>
</dbReference>
<gene>
    <name evidence="8" type="ORF">NCR95_01465</name>
</gene>
<dbReference type="InterPro" id="IPR001867">
    <property type="entry name" value="OmpR/PhoB-type_DNA-bd"/>
</dbReference>
<dbReference type="PANTHER" id="PTHR48111:SF40">
    <property type="entry name" value="PHOSPHATE REGULON TRANSCRIPTIONAL REGULATORY PROTEIN PHOB"/>
    <property type="match status" value="1"/>
</dbReference>
<name>A0ABT0TT35_9HELI</name>
<dbReference type="PROSITE" id="PS50110">
    <property type="entry name" value="RESPONSE_REGULATORY"/>
    <property type="match status" value="1"/>
</dbReference>
<dbReference type="Gene3D" id="6.10.250.690">
    <property type="match status" value="1"/>
</dbReference>
<evidence type="ECO:0000259" key="6">
    <source>
        <dbReference type="PROSITE" id="PS50110"/>
    </source>
</evidence>
<keyword evidence="1 4" id="KW-0597">Phosphoprotein</keyword>
<protein>
    <submittedName>
        <fullName evidence="8">Response regulator transcription factor</fullName>
    </submittedName>
</protein>
<evidence type="ECO:0000256" key="2">
    <source>
        <dbReference type="ARBA" id="ARBA00023012"/>
    </source>
</evidence>
<keyword evidence="3 5" id="KW-0238">DNA-binding</keyword>
<feature type="DNA-binding region" description="OmpR/PhoB-type" evidence="5">
    <location>
        <begin position="124"/>
        <end position="220"/>
    </location>
</feature>
<organism evidence="8 9">
    <name type="scientific">Helicobacter colisuis</name>
    <dbReference type="NCBI Taxonomy" id="2949739"/>
    <lineage>
        <taxon>Bacteria</taxon>
        <taxon>Pseudomonadati</taxon>
        <taxon>Campylobacterota</taxon>
        <taxon>Epsilonproteobacteria</taxon>
        <taxon>Campylobacterales</taxon>
        <taxon>Helicobacteraceae</taxon>
        <taxon>Helicobacter</taxon>
    </lineage>
</organism>
<dbReference type="EMBL" id="JAMOKX010000001">
    <property type="protein sequence ID" value="MCL9818850.1"/>
    <property type="molecule type" value="Genomic_DNA"/>
</dbReference>
<sequence length="222" mass="25446">MIYVLEDDNSILELVLYALKSQNLKAKGFSEPLALQEALKQEIPQILILDVMLPCMSGFEILKEIKKNKNTKEIAVLMLSALNGELDKVKGLDFGADDYITKPFGIMELLARIRALLRRKENGKDEIILGDLEYSYSKYSVKLKGKKIVLTLKEFEILGLLLKNIERAFSRDEILEILWGDSFSSESRRVDIHIKTLRQKLGDWGDHIKTIRGLGYQFVREV</sequence>
<dbReference type="SUPFAM" id="SSF52172">
    <property type="entry name" value="CheY-like"/>
    <property type="match status" value="1"/>
</dbReference>
<keyword evidence="2" id="KW-0902">Two-component regulatory system</keyword>
<dbReference type="InterPro" id="IPR036388">
    <property type="entry name" value="WH-like_DNA-bd_sf"/>
</dbReference>
<feature type="domain" description="Response regulatory" evidence="6">
    <location>
        <begin position="1"/>
        <end position="117"/>
    </location>
</feature>
<proteinExistence type="predicted"/>
<dbReference type="Proteomes" id="UP001057522">
    <property type="component" value="Unassembled WGS sequence"/>
</dbReference>
<evidence type="ECO:0000256" key="3">
    <source>
        <dbReference type="ARBA" id="ARBA00023125"/>
    </source>
</evidence>
<evidence type="ECO:0000256" key="5">
    <source>
        <dbReference type="PROSITE-ProRule" id="PRU01091"/>
    </source>
</evidence>
<comment type="caution">
    <text evidence="8">The sequence shown here is derived from an EMBL/GenBank/DDBJ whole genome shotgun (WGS) entry which is preliminary data.</text>
</comment>
<reference evidence="8" key="1">
    <citation type="submission" date="2022-06" db="EMBL/GenBank/DDBJ databases">
        <title>Helicobacter colisuis sp. nov.</title>
        <authorList>
            <person name="Papic B."/>
            <person name="Gruntar I."/>
        </authorList>
    </citation>
    <scope>NUCLEOTIDE SEQUENCE</scope>
    <source>
        <strain evidence="8">11154-15</strain>
    </source>
</reference>
<dbReference type="Gene3D" id="1.10.10.10">
    <property type="entry name" value="Winged helix-like DNA-binding domain superfamily/Winged helix DNA-binding domain"/>
    <property type="match status" value="1"/>
</dbReference>
<evidence type="ECO:0000256" key="4">
    <source>
        <dbReference type="PROSITE-ProRule" id="PRU00169"/>
    </source>
</evidence>
<evidence type="ECO:0000313" key="9">
    <source>
        <dbReference type="Proteomes" id="UP001057522"/>
    </source>
</evidence>
<dbReference type="SMART" id="SM00862">
    <property type="entry name" value="Trans_reg_C"/>
    <property type="match status" value="1"/>
</dbReference>
<evidence type="ECO:0000259" key="7">
    <source>
        <dbReference type="PROSITE" id="PS51755"/>
    </source>
</evidence>
<accession>A0ABT0TT35</accession>
<keyword evidence="9" id="KW-1185">Reference proteome</keyword>
<dbReference type="SUPFAM" id="SSF46894">
    <property type="entry name" value="C-terminal effector domain of the bipartite response regulators"/>
    <property type="match status" value="1"/>
</dbReference>
<dbReference type="Pfam" id="PF00072">
    <property type="entry name" value="Response_reg"/>
    <property type="match status" value="1"/>
</dbReference>
<dbReference type="RefSeq" id="WP_250603396.1">
    <property type="nucleotide sequence ID" value="NZ_JAMOKX010000001.1"/>
</dbReference>
<feature type="modified residue" description="4-aspartylphosphate" evidence="4">
    <location>
        <position position="50"/>
    </location>
</feature>